<dbReference type="OrthoDB" id="3936at2759"/>
<name>A0A2V3J6K7_9FLOR</name>
<dbReference type="SUPFAM" id="SSF52540">
    <property type="entry name" value="P-loop containing nucleoside triphosphate hydrolases"/>
    <property type="match status" value="1"/>
</dbReference>
<evidence type="ECO:0000256" key="1">
    <source>
        <dbReference type="SAM" id="MobiDB-lite"/>
    </source>
</evidence>
<gene>
    <name evidence="3" type="ORF">BWQ96_01148</name>
</gene>
<dbReference type="InterPro" id="IPR027417">
    <property type="entry name" value="P-loop_NTPase"/>
</dbReference>
<dbReference type="AlphaFoldDB" id="A0A2V3J6K7"/>
<keyword evidence="2" id="KW-0812">Transmembrane</keyword>
<dbReference type="EMBL" id="NBIV01000009">
    <property type="protein sequence ID" value="PXF49010.1"/>
    <property type="molecule type" value="Genomic_DNA"/>
</dbReference>
<protein>
    <submittedName>
        <fullName evidence="3">Uncharacterized protein</fullName>
    </submittedName>
</protein>
<organism evidence="3 4">
    <name type="scientific">Gracilariopsis chorda</name>
    <dbReference type="NCBI Taxonomy" id="448386"/>
    <lineage>
        <taxon>Eukaryota</taxon>
        <taxon>Rhodophyta</taxon>
        <taxon>Florideophyceae</taxon>
        <taxon>Rhodymeniophycidae</taxon>
        <taxon>Gracilariales</taxon>
        <taxon>Gracilariaceae</taxon>
        <taxon>Gracilariopsis</taxon>
    </lineage>
</organism>
<reference evidence="3 4" key="1">
    <citation type="journal article" date="2018" name="Mol. Biol. Evol.">
        <title>Analysis of the draft genome of the red seaweed Gracilariopsis chorda provides insights into genome size evolution in Rhodophyta.</title>
        <authorList>
            <person name="Lee J."/>
            <person name="Yang E.C."/>
            <person name="Graf L."/>
            <person name="Yang J.H."/>
            <person name="Qiu H."/>
            <person name="Zel Zion U."/>
            <person name="Chan C.X."/>
            <person name="Stephens T.G."/>
            <person name="Weber A.P.M."/>
            <person name="Boo G.H."/>
            <person name="Boo S.M."/>
            <person name="Kim K.M."/>
            <person name="Shin Y."/>
            <person name="Jung M."/>
            <person name="Lee S.J."/>
            <person name="Yim H.S."/>
            <person name="Lee J.H."/>
            <person name="Bhattacharya D."/>
            <person name="Yoon H.S."/>
        </authorList>
    </citation>
    <scope>NUCLEOTIDE SEQUENCE [LARGE SCALE GENOMIC DNA]</scope>
    <source>
        <strain evidence="3 4">SKKU-2015</strain>
        <tissue evidence="3">Whole body</tissue>
    </source>
</reference>
<dbReference type="Proteomes" id="UP000247409">
    <property type="component" value="Unassembled WGS sequence"/>
</dbReference>
<dbReference type="Gene3D" id="3.40.50.300">
    <property type="entry name" value="P-loop containing nucleotide triphosphate hydrolases"/>
    <property type="match status" value="1"/>
</dbReference>
<sequence>MPIHSLGHSSSSSPSTLNKESTFPPRRSALNSLHPRKKRSKLWRLPVAVVLVLPAFVALVIYFCTHLVTFPSLALHTNLGTSERKHKVFDDQLARAARHARPLPGCAVGGKRAKTFLIVFMGHSGSSALLSELRSHSEIYTEIAELVDHQPLFNSSAALEETAAFFKRGIKKGKVPGFKIRPAHIVNKPKQFRALAQKYQTRIIWNYRRNLFKASVGEYANRYLNDTSAVEGLRENVTMEERCKLGAGCRFRIDNFKFLHDTIREKVKSHHAILDAVNVISGSESCVREVPYEDYLYDRENVMTDVQAFLGLRAEDTKPSRFKATRDSLCEVVENWDELCESFYGCFVWQKMLEDVRNDCYCKFSSGPTTYCSAEAAD</sequence>
<feature type="transmembrane region" description="Helical" evidence="2">
    <location>
        <begin position="42"/>
        <end position="63"/>
    </location>
</feature>
<evidence type="ECO:0000313" key="3">
    <source>
        <dbReference type="EMBL" id="PXF49010.1"/>
    </source>
</evidence>
<keyword evidence="2" id="KW-0472">Membrane</keyword>
<comment type="caution">
    <text evidence="3">The sequence shown here is derived from an EMBL/GenBank/DDBJ whole genome shotgun (WGS) entry which is preliminary data.</text>
</comment>
<proteinExistence type="predicted"/>
<keyword evidence="2" id="KW-1133">Transmembrane helix</keyword>
<evidence type="ECO:0000313" key="4">
    <source>
        <dbReference type="Proteomes" id="UP000247409"/>
    </source>
</evidence>
<evidence type="ECO:0000256" key="2">
    <source>
        <dbReference type="SAM" id="Phobius"/>
    </source>
</evidence>
<feature type="region of interest" description="Disordered" evidence="1">
    <location>
        <begin position="1"/>
        <end position="31"/>
    </location>
</feature>
<accession>A0A2V3J6K7</accession>
<keyword evidence="4" id="KW-1185">Reference proteome</keyword>